<sequence>MAAGRGNAAARNWIEGEAPVTMVETDVRRRRRKPAPWRPIRAIVRLASVLAVALALLLAGLWASGAPLHLPGGFVERIEARLARAGLGFDIAIDDIVFAIDAEGIPRLTVRGVALSPRGGADPIRLETVGAAFSPGGILRGRFAPRILRLEGLDMAVRRDAQGRLTLGFGGGGQAVHGPAEALDALDAALAAQALAGLQRIEIARSRVTLRSVEGDRSWHLEGGAALDRRAEGAELSLDLTGPGGATLSGLLTTAAGDSSAALHVEMRDVAASDLAPQSPALAPLALLDALISGEARGRLDAQGAPRDLQAALSIGAGVLRPGASRDPVPFDGARAALRFDPAAGRIDLDDVTLRGPSLDAALSGHAYLRDPDAAGFPRALLAQLDLRDLTFERRDIFGGPVRLARGIADLRVGLDPLELRIGQLVLLEGDGPGMGRIDVSGQVAAAPNGWSAALDVTSERLPREMISAFWPVPVAAKTRAWLDKYLHAAVIEDVTAALRLSPGKPPRSAANFSFRDASVTFLKQMPPITGGAGYGAFSDGRFVIRLEEGIVTPRMGGPLDLSGTTMTVPDIRRKPARGEFSLAADGSMTALLALLDRPPLNALKASGRAPDLAEAQVSGRAEIALELRKGNTPEDVIFDAQAILTDVSSDRIVKGRRLTAQRLVVAADPAALTVSGDAAIDGVATTFRWRQPLTAGARGRSRVTGSVALGPQTLRTFGVALPAGVVSGTGTGRYTLDLERGAPPALTLESALRGIALSVPALDWRKPAGQAGELSLSARLGAAPKVERIALAAAGLEARGSITAAPGGGLGTARLDRVRLRPWLDVAATVTGRGAGRPPAIALTGGRLDARGAPRGGGREGGGGRAGGDAAAHGPISLSLDTLRLTDTIALSPFTAQIDAGRGFDGRLSGRVNGGARVAGALVNTGTGTALRVTAPDGGAVLRDAGITERVHDGQMELRLQPTGAPGSYDGRLTVRGPRVRGAPALADLLAAISVVGLLEQLNGRGIVFEDATADFGLSPGRLALYSSSAVGASLGISMDGVYDLETKRMDMQGVVSPIYLLNGIGSIFTRRGEGLFGVSFTLAGSAGAPDVGVNPLSLLTPGMFREIFRKPPPSRN</sequence>
<keyword evidence="2" id="KW-1133">Transmembrane helix</keyword>
<feature type="transmembrane region" description="Helical" evidence="2">
    <location>
        <begin position="42"/>
        <end position="63"/>
    </location>
</feature>
<keyword evidence="2" id="KW-0472">Membrane</keyword>
<dbReference type="AlphaFoldDB" id="A0A921TCW6"/>
<evidence type="ECO:0008006" key="5">
    <source>
        <dbReference type="Google" id="ProtNLM"/>
    </source>
</evidence>
<protein>
    <recommendedName>
        <fullName evidence="5">AsmA-like C-terminal domain-containing protein</fullName>
    </recommendedName>
</protein>
<comment type="caution">
    <text evidence="3">The sequence shown here is derived from an EMBL/GenBank/DDBJ whole genome shotgun (WGS) entry which is preliminary data.</text>
</comment>
<dbReference type="EMBL" id="APKE01000001">
    <property type="protein sequence ID" value="KAF0677625.1"/>
    <property type="molecule type" value="Genomic_DNA"/>
</dbReference>
<evidence type="ECO:0000313" key="3">
    <source>
        <dbReference type="EMBL" id="KAF0677625.1"/>
    </source>
</evidence>
<proteinExistence type="predicted"/>
<keyword evidence="2" id="KW-0812">Transmembrane</keyword>
<keyword evidence="4" id="KW-1185">Reference proteome</keyword>
<dbReference type="Proteomes" id="UP000698242">
    <property type="component" value="Unassembled WGS sequence"/>
</dbReference>
<name>A0A921TCW6_9RHOB</name>
<accession>A0A921TCW6</accession>
<reference evidence="3" key="1">
    <citation type="submission" date="2013-03" db="EMBL/GenBank/DDBJ databases">
        <title>Genome Sequence of the Profundibacterium mesophilum strain KAUST100406-0324T from Red Sea, a novel genus in the family Rhodobacteraceae.</title>
        <authorList>
            <person name="Essack M."/>
            <person name="Alam I."/>
            <person name="Lafi F."/>
            <person name="Alawi W."/>
            <person name="Kamanu F."/>
            <person name="Al-Suwailem A."/>
            <person name="Lee O.O."/>
            <person name="Xu Y."/>
            <person name="Bajic V."/>
            <person name="Qian P.-Y."/>
            <person name="Archer J."/>
        </authorList>
    </citation>
    <scope>NUCLEOTIDE SEQUENCE</scope>
    <source>
        <strain evidence="3">KAUST100406-0324</strain>
    </source>
</reference>
<evidence type="ECO:0000256" key="2">
    <source>
        <dbReference type="SAM" id="Phobius"/>
    </source>
</evidence>
<feature type="region of interest" description="Disordered" evidence="1">
    <location>
        <begin position="839"/>
        <end position="871"/>
    </location>
</feature>
<evidence type="ECO:0000313" key="4">
    <source>
        <dbReference type="Proteomes" id="UP000698242"/>
    </source>
</evidence>
<gene>
    <name evidence="3" type="ORF">PMES_00132</name>
</gene>
<feature type="compositionally biased region" description="Gly residues" evidence="1">
    <location>
        <begin position="855"/>
        <end position="868"/>
    </location>
</feature>
<evidence type="ECO:0000256" key="1">
    <source>
        <dbReference type="SAM" id="MobiDB-lite"/>
    </source>
</evidence>
<organism evidence="3 4">
    <name type="scientific">Profundibacterium mesophilum KAUST100406-0324</name>
    <dbReference type="NCBI Taxonomy" id="1037889"/>
    <lineage>
        <taxon>Bacteria</taxon>
        <taxon>Pseudomonadati</taxon>
        <taxon>Pseudomonadota</taxon>
        <taxon>Alphaproteobacteria</taxon>
        <taxon>Rhodobacterales</taxon>
        <taxon>Roseobacteraceae</taxon>
        <taxon>Profundibacterium</taxon>
    </lineage>
</organism>